<sequence length="923" mass="96062">MISAMQSSMTSESNDTASIATSSSELTQQQGSVEAATSASDVDRLLSMVNSAQNSKVIRYSTEQLLALRESRLIRPPENFSPYTPLRPGSQVNLPEIASAIGDAKAQQGSQYIGLEHIVRNHKDIGLQQQHQQQQQHRSANHSHNHSHSNRHQSSMQRMFGTGRGPGINSANSGTGGQPDSSGNGHGHGGQRHMGPPSSVGAQGGRGHQGRSGSTTGAHSGSRSYNNINSNSNNQGGANGGSDGGRASGGSWRSSGTPRAPGNASGRLLANSASNYRHSNIGDANDGGQPEWMNDELTYDENQSAKQMHDMEEWKRSMKEGGPTGVDMLNESNYLANQHQVGSIEINGEKSDMARGSRFLRLFSASDSSASANGGINVNSGAALAVPGGMASGHGSSMLNHHHHQQQQQQQQHSGDQISKLYKVFGDKLSIGSGPVPNNWAMQEPQDGASVLEMQNAQALSNMHAAESMRMAMLMQATGGTNIQQQQSTAMTSAASTMPATEAAPASTSQAIPSSAVAATTVVTQTIKTASPAPINEALRGIVPTSVFRKSVHNNNSSGNCSNGSTSSHAGGVQKRPDSTSSSRSGTPARNLPSWLVELSRGSTSPSGDQASSKVITNESLGSQDLVDTLEREFPALNVKPRQTDNQSISSLSVQASVGVPSETNGGSIRRGSIDTTHSSERIVAPSVPGTASTASITSEPAASAVTAASNGTAGPAIPMQQMAPPVPPMSNMTMPAPEVLQQMQQHGILGMLPPHMMIPEGAMIPGLVPPMGMIPPQHAMGFHPNMMFGMMPPPPPGMFGGMPPVSLPMGQMAAMPNGMAGPGSGPGSGPGPLPVPVPVPVPAGLGHNGDHQQMLMKMMMMSEVPPGMMYGQLPGAPPPHMYSAGVPYAGVPMQMPASNEPSVSAAIAQSPNQLHPQQQQQQ</sequence>
<feature type="compositionally biased region" description="Low complexity" evidence="1">
    <location>
        <begin position="554"/>
        <end position="568"/>
    </location>
</feature>
<feature type="compositionally biased region" description="Basic residues" evidence="1">
    <location>
        <begin position="139"/>
        <end position="151"/>
    </location>
</feature>
<comment type="caution">
    <text evidence="2">The sequence shown here is derived from an EMBL/GenBank/DDBJ whole genome shotgun (WGS) entry which is preliminary data.</text>
</comment>
<feature type="compositionally biased region" description="Polar residues" evidence="1">
    <location>
        <begin position="169"/>
        <end position="183"/>
    </location>
</feature>
<evidence type="ECO:0000313" key="3">
    <source>
        <dbReference type="Proteomes" id="UP001145021"/>
    </source>
</evidence>
<feature type="region of interest" description="Disordered" evidence="1">
    <location>
        <begin position="1"/>
        <end position="39"/>
    </location>
</feature>
<feature type="compositionally biased region" description="Low complexity" evidence="1">
    <location>
        <begin position="128"/>
        <end position="138"/>
    </location>
</feature>
<feature type="region of interest" description="Disordered" evidence="1">
    <location>
        <begin position="487"/>
        <end position="512"/>
    </location>
</feature>
<feature type="compositionally biased region" description="Polar residues" evidence="1">
    <location>
        <begin position="579"/>
        <end position="588"/>
    </location>
</feature>
<feature type="compositionally biased region" description="Gly residues" evidence="1">
    <location>
        <begin position="237"/>
        <end position="248"/>
    </location>
</feature>
<feature type="region of interest" description="Disordered" evidence="1">
    <location>
        <begin position="389"/>
        <end position="416"/>
    </location>
</feature>
<feature type="compositionally biased region" description="Low complexity" evidence="1">
    <location>
        <begin position="211"/>
        <end position="236"/>
    </location>
</feature>
<keyword evidence="3" id="KW-1185">Reference proteome</keyword>
<protein>
    <submittedName>
        <fullName evidence="2">Uncharacterized protein</fullName>
    </submittedName>
</protein>
<evidence type="ECO:0000313" key="2">
    <source>
        <dbReference type="EMBL" id="KAJ1647460.1"/>
    </source>
</evidence>
<organism evidence="2 3">
    <name type="scientific">Coemansia asiatica</name>
    <dbReference type="NCBI Taxonomy" id="1052880"/>
    <lineage>
        <taxon>Eukaryota</taxon>
        <taxon>Fungi</taxon>
        <taxon>Fungi incertae sedis</taxon>
        <taxon>Zoopagomycota</taxon>
        <taxon>Kickxellomycotina</taxon>
        <taxon>Kickxellomycetes</taxon>
        <taxon>Kickxellales</taxon>
        <taxon>Kickxellaceae</taxon>
        <taxon>Coemansia</taxon>
    </lineage>
</organism>
<reference evidence="2" key="1">
    <citation type="submission" date="2022-07" db="EMBL/GenBank/DDBJ databases">
        <title>Phylogenomic reconstructions and comparative analyses of Kickxellomycotina fungi.</title>
        <authorList>
            <person name="Reynolds N.K."/>
            <person name="Stajich J.E."/>
            <person name="Barry K."/>
            <person name="Grigoriev I.V."/>
            <person name="Crous P."/>
            <person name="Smith M.E."/>
        </authorList>
    </citation>
    <scope>NUCLEOTIDE SEQUENCE</scope>
    <source>
        <strain evidence="2">NBRC 105413</strain>
    </source>
</reference>
<evidence type="ECO:0000256" key="1">
    <source>
        <dbReference type="SAM" id="MobiDB-lite"/>
    </source>
</evidence>
<dbReference type="EMBL" id="JANBOH010000029">
    <property type="protein sequence ID" value="KAJ1647460.1"/>
    <property type="molecule type" value="Genomic_DNA"/>
</dbReference>
<proteinExistence type="predicted"/>
<feature type="compositionally biased region" description="Polar residues" evidence="1">
    <location>
        <begin position="601"/>
        <end position="620"/>
    </location>
</feature>
<name>A0A9W7XQK4_9FUNG</name>
<dbReference type="AlphaFoldDB" id="A0A9W7XQK4"/>
<feature type="region of interest" description="Disordered" evidence="1">
    <location>
        <begin position="638"/>
        <end position="678"/>
    </location>
</feature>
<dbReference type="Proteomes" id="UP001145021">
    <property type="component" value="Unassembled WGS sequence"/>
</dbReference>
<accession>A0A9W7XQK4</accession>
<feature type="compositionally biased region" description="Polar residues" evidence="1">
    <location>
        <begin position="897"/>
        <end position="917"/>
    </location>
</feature>
<feature type="compositionally biased region" description="Polar residues" evidence="1">
    <location>
        <begin position="644"/>
        <end position="667"/>
    </location>
</feature>
<gene>
    <name evidence="2" type="ORF">LPJ64_001180</name>
</gene>
<feature type="region of interest" description="Disordered" evidence="1">
    <location>
        <begin position="894"/>
        <end position="923"/>
    </location>
</feature>
<feature type="region of interest" description="Disordered" evidence="1">
    <location>
        <begin position="126"/>
        <end position="268"/>
    </location>
</feature>
<feature type="region of interest" description="Disordered" evidence="1">
    <location>
        <begin position="550"/>
        <end position="620"/>
    </location>
</feature>